<sequence length="75" mass="7713">MTHPIPPPATRRRGHHDERGEGVISAAIAVLVMAFLGVAMWIAFSGTLSTAVKHVNNQVSCVTGATGGAASNKSC</sequence>
<dbReference type="EMBL" id="WJHE01000547">
    <property type="protein sequence ID" value="MST33288.1"/>
    <property type="molecule type" value="Genomic_DNA"/>
</dbReference>
<reference evidence="2 3" key="1">
    <citation type="submission" date="2019-11" db="EMBL/GenBank/DDBJ databases">
        <title>Acidiferrimicrobium australis gen. nov., sp. nov., an acidophilic and obligately heterotrophic, member of the Actinobacteria that catalyses dissimilatory oxido- reduction of iron isolated from metal-rich acidic water in Chile.</title>
        <authorList>
            <person name="Gonzalez D."/>
            <person name="Huber K."/>
            <person name="Hedrich S."/>
            <person name="Rojas-Villalobos C."/>
            <person name="Quatrini R."/>
            <person name="Dinamarca M.A."/>
            <person name="Schwarz A."/>
            <person name="Canales C."/>
            <person name="Nancucheo I."/>
        </authorList>
    </citation>
    <scope>NUCLEOTIDE SEQUENCE [LARGE SCALE GENOMIC DNA]</scope>
    <source>
        <strain evidence="2 3">USS-CCA1</strain>
    </source>
</reference>
<name>A0ABW9QUA7_9ACTN</name>
<dbReference type="Proteomes" id="UP000437736">
    <property type="component" value="Unassembled WGS sequence"/>
</dbReference>
<evidence type="ECO:0008006" key="4">
    <source>
        <dbReference type="Google" id="ProtNLM"/>
    </source>
</evidence>
<proteinExistence type="predicted"/>
<evidence type="ECO:0000313" key="2">
    <source>
        <dbReference type="EMBL" id="MST33288.1"/>
    </source>
</evidence>
<gene>
    <name evidence="2" type="ORF">GHK86_11225</name>
</gene>
<evidence type="ECO:0000313" key="3">
    <source>
        <dbReference type="Proteomes" id="UP000437736"/>
    </source>
</evidence>
<keyword evidence="1" id="KW-1133">Transmembrane helix</keyword>
<protein>
    <recommendedName>
        <fullName evidence="4">Flp pilus-assembly TadG-like N-terminal domain-containing protein</fullName>
    </recommendedName>
</protein>
<organism evidence="2 3">
    <name type="scientific">Acidiferrimicrobium australe</name>
    <dbReference type="NCBI Taxonomy" id="2664430"/>
    <lineage>
        <taxon>Bacteria</taxon>
        <taxon>Bacillati</taxon>
        <taxon>Actinomycetota</taxon>
        <taxon>Acidimicrobiia</taxon>
        <taxon>Acidimicrobiales</taxon>
        <taxon>Acidimicrobiaceae</taxon>
        <taxon>Acidiferrimicrobium</taxon>
    </lineage>
</organism>
<evidence type="ECO:0000256" key="1">
    <source>
        <dbReference type="SAM" id="Phobius"/>
    </source>
</evidence>
<accession>A0ABW9QUA7</accession>
<keyword evidence="1" id="KW-0812">Transmembrane</keyword>
<keyword evidence="3" id="KW-1185">Reference proteome</keyword>
<keyword evidence="1" id="KW-0472">Membrane</keyword>
<feature type="transmembrane region" description="Helical" evidence="1">
    <location>
        <begin position="21"/>
        <end position="44"/>
    </location>
</feature>
<comment type="caution">
    <text evidence="2">The sequence shown here is derived from an EMBL/GenBank/DDBJ whole genome shotgun (WGS) entry which is preliminary data.</text>
</comment>